<dbReference type="EMBL" id="AP014680">
    <property type="protein sequence ID" value="BAP85949.1"/>
    <property type="molecule type" value="Genomic_DNA"/>
</dbReference>
<dbReference type="AlphaFoldDB" id="A0A0A1GYF0"/>
<evidence type="ECO:0000313" key="3">
    <source>
        <dbReference type="Proteomes" id="UP000031620"/>
    </source>
</evidence>
<dbReference type="Pfam" id="PF00149">
    <property type="entry name" value="Metallophos"/>
    <property type="match status" value="1"/>
</dbReference>
<dbReference type="InterPro" id="IPR004843">
    <property type="entry name" value="Calcineurin-like_PHP"/>
</dbReference>
<dbReference type="SUPFAM" id="SSF56300">
    <property type="entry name" value="Metallo-dependent phosphatases"/>
    <property type="match status" value="1"/>
</dbReference>
<evidence type="ECO:0000259" key="1">
    <source>
        <dbReference type="Pfam" id="PF00149"/>
    </source>
</evidence>
<dbReference type="STRING" id="1291742.LOOC260_114130"/>
<protein>
    <submittedName>
        <fullName evidence="2">Phosphodiesterase</fullName>
    </submittedName>
</protein>
<organism evidence="2 3">
    <name type="scientific">Paucilactobacillus hokkaidonensis JCM 18461</name>
    <dbReference type="NCBI Taxonomy" id="1291742"/>
    <lineage>
        <taxon>Bacteria</taxon>
        <taxon>Bacillati</taxon>
        <taxon>Bacillota</taxon>
        <taxon>Bacilli</taxon>
        <taxon>Lactobacillales</taxon>
        <taxon>Lactobacillaceae</taxon>
        <taxon>Paucilactobacillus</taxon>
    </lineage>
</organism>
<dbReference type="HOGENOM" id="CLU_559954_0_0_9"/>
<dbReference type="Proteomes" id="UP000031620">
    <property type="component" value="Chromosome"/>
</dbReference>
<dbReference type="KEGG" id="lho:LOOC260_114130"/>
<accession>A0A0A1GYF0</accession>
<feature type="domain" description="Calcineurin-like phosphoesterase" evidence="1">
    <location>
        <begin position="139"/>
        <end position="362"/>
    </location>
</feature>
<gene>
    <name evidence="2" type="ORF">LOOC260_114130</name>
</gene>
<sequence length="487" mass="53846">MSWKWPKLTLKDEPSPMQNVEFRRQKQFNWDALRGWALGLFNGFTDYSDSLDAKMSYFDKQFDDQMSAATDGDKNLSEIVDARDSRKYGDFATIGKRLDKIENLGINLAADSVISGEVSDDDKVTLDAIKKALDPAKFNLLFFTDAHYGKWGSNPERANNTSINHLANALYLDDSVDVIVAGGDNIDGWTDSLVGLLNEHSEFARKLLFGGGNRADRFTLKGNHDDGSGRILQYIEGDYDYIKWRDGALGYSAAIPTVISDDQLKQLYHTGDLLFNEHRVADSLYFYKDYPDKKVRLIGLDSNDGPEVLDDKGLPKYFAIKHMGYQQAQIDWLANTALTGVPDDYVVMVVGHIPAAAVGSDQNNQTLINQILNAFQSGQAIHALSTDVDWPVDVSANYSAQGSRTVVAYVNGHLHQEFLTQNLGFTSVSVTSSINDGRDGTPYDGKTNIDGWDVISIDRDNAKINITGFGRAKNRSAQYGIAGGASK</sequence>
<proteinExistence type="predicted"/>
<name>A0A0A1GYF0_9LACO</name>
<dbReference type="RefSeq" id="WP_041093944.1">
    <property type="nucleotide sequence ID" value="NZ_AP014680.1"/>
</dbReference>
<dbReference type="InterPro" id="IPR029052">
    <property type="entry name" value="Metallo-depent_PP-like"/>
</dbReference>
<dbReference type="Gene3D" id="3.60.21.10">
    <property type="match status" value="1"/>
</dbReference>
<reference evidence="2 3" key="1">
    <citation type="submission" date="2014-11" db="EMBL/GenBank/DDBJ databases">
        <title>Complete genome sequence and analysis of Lactobacillus hokkaidonensis LOOC260T.</title>
        <authorList>
            <person name="Tanizawa Y."/>
            <person name="Tohno M."/>
            <person name="Kaminuma E."/>
            <person name="Nakamura Y."/>
            <person name="Arita M."/>
        </authorList>
    </citation>
    <scope>NUCLEOTIDE SEQUENCE [LARGE SCALE GENOMIC DNA]</scope>
    <source>
        <strain evidence="2 3">LOOC260</strain>
    </source>
</reference>
<evidence type="ECO:0000313" key="2">
    <source>
        <dbReference type="EMBL" id="BAP85949.1"/>
    </source>
</evidence>